<dbReference type="HOGENOM" id="CLU_885462_0_0_0"/>
<dbReference type="STRING" id="926566.Terro_2454"/>
<accession>I3ZHI8</accession>
<name>I3ZHI8_TERRK</name>
<evidence type="ECO:0008006" key="5">
    <source>
        <dbReference type="Google" id="ProtNLM"/>
    </source>
</evidence>
<sequence length="314" mass="33045">MRSPRCLSLTLAAFALLPACAVSQNSPATTVEPPTGKESKPAQVAPTPTPKGDPASADPAPGLAAAENDEPSAHTLKVLPAGMEPNPPSVEDLAASGMTWRGEYEASFDGTPLVGPDARPLPVLYNKKGKRVKSKIKVAKSHPISIVDGTMTVDGWTGKARLNHDIPDLKFIYLSAPTIGTVIVSQSAFPGSLEQKDAFRENTLSVKVGDHEFQLASEKPLTGKKPESAWVKFDPQYTEDSRYPVMGYGSTAGAPYEWPGAKRIENKEATVAPPLPTGMRPKLATAVCITNCGKVPGFSPAAQAVPAAEPSPAK</sequence>
<dbReference type="eggNOG" id="ENOG5033YXG">
    <property type="taxonomic scope" value="Bacteria"/>
</dbReference>
<feature type="region of interest" description="Disordered" evidence="1">
    <location>
        <begin position="25"/>
        <end position="69"/>
    </location>
</feature>
<dbReference type="AlphaFoldDB" id="I3ZHI8"/>
<gene>
    <name evidence="3" type="ordered locus">Terro_2454</name>
</gene>
<keyword evidence="4" id="KW-1185">Reference proteome</keyword>
<dbReference type="Proteomes" id="UP000006056">
    <property type="component" value="Chromosome"/>
</dbReference>
<keyword evidence="2" id="KW-0732">Signal</keyword>
<feature type="signal peptide" evidence="2">
    <location>
        <begin position="1"/>
        <end position="21"/>
    </location>
</feature>
<dbReference type="EMBL" id="CP003379">
    <property type="protein sequence ID" value="AFL88706.1"/>
    <property type="molecule type" value="Genomic_DNA"/>
</dbReference>
<evidence type="ECO:0000313" key="4">
    <source>
        <dbReference type="Proteomes" id="UP000006056"/>
    </source>
</evidence>
<protein>
    <recommendedName>
        <fullName evidence="5">Lipoprotein</fullName>
    </recommendedName>
</protein>
<evidence type="ECO:0000256" key="2">
    <source>
        <dbReference type="SAM" id="SignalP"/>
    </source>
</evidence>
<feature type="chain" id="PRO_5003684658" description="Lipoprotein" evidence="2">
    <location>
        <begin position="22"/>
        <end position="314"/>
    </location>
</feature>
<organism evidence="3 4">
    <name type="scientific">Terriglobus roseus (strain DSM 18391 / NRRL B-41598 / KBS 63)</name>
    <dbReference type="NCBI Taxonomy" id="926566"/>
    <lineage>
        <taxon>Bacteria</taxon>
        <taxon>Pseudomonadati</taxon>
        <taxon>Acidobacteriota</taxon>
        <taxon>Terriglobia</taxon>
        <taxon>Terriglobales</taxon>
        <taxon>Acidobacteriaceae</taxon>
        <taxon>Terriglobus</taxon>
    </lineage>
</organism>
<evidence type="ECO:0000313" key="3">
    <source>
        <dbReference type="EMBL" id="AFL88706.1"/>
    </source>
</evidence>
<dbReference type="KEGG" id="trs:Terro_2454"/>
<feature type="compositionally biased region" description="Low complexity" evidence="1">
    <location>
        <begin position="50"/>
        <end position="66"/>
    </location>
</feature>
<proteinExistence type="predicted"/>
<reference evidence="3 4" key="1">
    <citation type="submission" date="2012-06" db="EMBL/GenBank/DDBJ databases">
        <title>Complete genome of Terriglobus roseus DSM 18391.</title>
        <authorList>
            <consortium name="US DOE Joint Genome Institute (JGI-PGF)"/>
            <person name="Lucas S."/>
            <person name="Copeland A."/>
            <person name="Lapidus A."/>
            <person name="Glavina del Rio T."/>
            <person name="Dalin E."/>
            <person name="Tice H."/>
            <person name="Bruce D."/>
            <person name="Goodwin L."/>
            <person name="Pitluck S."/>
            <person name="Peters L."/>
            <person name="Mikhailova N."/>
            <person name="Munk A.C.C."/>
            <person name="Kyrpides N."/>
            <person name="Mavromatis K."/>
            <person name="Ivanova N."/>
            <person name="Brettin T."/>
            <person name="Detter J.C."/>
            <person name="Han C."/>
            <person name="Larimer F."/>
            <person name="Land M."/>
            <person name="Hauser L."/>
            <person name="Markowitz V."/>
            <person name="Cheng J.-F."/>
            <person name="Hugenholtz P."/>
            <person name="Woyke T."/>
            <person name="Wu D."/>
            <person name="Brambilla E."/>
            <person name="Klenk H.-P."/>
            <person name="Eisen J.A."/>
        </authorList>
    </citation>
    <scope>NUCLEOTIDE SEQUENCE [LARGE SCALE GENOMIC DNA]</scope>
    <source>
        <strain evidence="4">DSM 18391 / NRRL B-41598 / KBS 63</strain>
    </source>
</reference>
<evidence type="ECO:0000256" key="1">
    <source>
        <dbReference type="SAM" id="MobiDB-lite"/>
    </source>
</evidence>